<evidence type="ECO:0000313" key="1">
    <source>
        <dbReference type="EMBL" id="KAH0549684.1"/>
    </source>
</evidence>
<accession>A0AAV7IH05</accession>
<name>A0AAV7IH05_COTGL</name>
<dbReference type="Pfam" id="PF24664">
    <property type="entry name" value="Monjiviricetes_fusion"/>
    <property type="match status" value="1"/>
</dbReference>
<reference evidence="1 2" key="1">
    <citation type="journal article" date="2021" name="J. Hered.">
        <title>A chromosome-level genome assembly of the parasitoid wasp, Cotesia glomerata (Hymenoptera: Braconidae).</title>
        <authorList>
            <person name="Pinto B.J."/>
            <person name="Weis J.J."/>
            <person name="Gamble T."/>
            <person name="Ode P.J."/>
            <person name="Paul R."/>
            <person name="Zaspel J.M."/>
        </authorList>
    </citation>
    <scope>NUCLEOTIDE SEQUENCE [LARGE SCALE GENOMIC DNA]</scope>
    <source>
        <strain evidence="1">CgM1</strain>
    </source>
</reference>
<dbReference type="Proteomes" id="UP000826195">
    <property type="component" value="Unassembled WGS sequence"/>
</dbReference>
<evidence type="ECO:0000313" key="2">
    <source>
        <dbReference type="Proteomes" id="UP000826195"/>
    </source>
</evidence>
<gene>
    <name evidence="1" type="ORF">KQX54_012467</name>
</gene>
<sequence length="118" mass="13052">MSNTNHRQAVLAGSQSMSGECQPGTYSDVYVLGLYAQLYKGPAKKLIEVDDQLDVFLLTTEDITFVVAQKGEIEVCGHSVITTDHPKLHVIVIKSSDYALPIETIETEDMDIFAYINN</sequence>
<keyword evidence="2" id="KW-1185">Reference proteome</keyword>
<organism evidence="1 2">
    <name type="scientific">Cotesia glomerata</name>
    <name type="common">Lepidopteran parasitic wasp</name>
    <name type="synonym">Apanteles glomeratus</name>
    <dbReference type="NCBI Taxonomy" id="32391"/>
    <lineage>
        <taxon>Eukaryota</taxon>
        <taxon>Metazoa</taxon>
        <taxon>Ecdysozoa</taxon>
        <taxon>Arthropoda</taxon>
        <taxon>Hexapoda</taxon>
        <taxon>Insecta</taxon>
        <taxon>Pterygota</taxon>
        <taxon>Neoptera</taxon>
        <taxon>Endopterygota</taxon>
        <taxon>Hymenoptera</taxon>
        <taxon>Apocrita</taxon>
        <taxon>Ichneumonoidea</taxon>
        <taxon>Braconidae</taxon>
        <taxon>Microgastrinae</taxon>
        <taxon>Cotesia</taxon>
    </lineage>
</organism>
<dbReference type="AlphaFoldDB" id="A0AAV7IH05"/>
<proteinExistence type="predicted"/>
<comment type="caution">
    <text evidence="1">The sequence shown here is derived from an EMBL/GenBank/DDBJ whole genome shotgun (WGS) entry which is preliminary data.</text>
</comment>
<protein>
    <submittedName>
        <fullName evidence="1">Uncharacterized protein</fullName>
    </submittedName>
</protein>
<dbReference type="EMBL" id="JAHXZJ010001864">
    <property type="protein sequence ID" value="KAH0549684.1"/>
    <property type="molecule type" value="Genomic_DNA"/>
</dbReference>